<dbReference type="AlphaFoldDB" id="A0A9W8ZU64"/>
<accession>A0A9W8ZU64</accession>
<dbReference type="SMART" id="SM00456">
    <property type="entry name" value="WW"/>
    <property type="match status" value="1"/>
</dbReference>
<dbReference type="PROSITE" id="PS50020">
    <property type="entry name" value="WW_DOMAIN_2"/>
    <property type="match status" value="1"/>
</dbReference>
<comment type="caution">
    <text evidence="3">The sequence shown here is derived from an EMBL/GenBank/DDBJ whole genome shotgun (WGS) entry which is preliminary data.</text>
</comment>
<name>A0A9W8ZU64_9AGAR</name>
<evidence type="ECO:0000313" key="3">
    <source>
        <dbReference type="EMBL" id="KAJ4466989.1"/>
    </source>
</evidence>
<feature type="compositionally biased region" description="Polar residues" evidence="1">
    <location>
        <begin position="62"/>
        <end position="77"/>
    </location>
</feature>
<dbReference type="OrthoDB" id="548295at2759"/>
<gene>
    <name evidence="3" type="ORF">J3R30DRAFT_2083129</name>
</gene>
<organism evidence="3 4">
    <name type="scientific">Lentinula aciculospora</name>
    <dbReference type="NCBI Taxonomy" id="153920"/>
    <lineage>
        <taxon>Eukaryota</taxon>
        <taxon>Fungi</taxon>
        <taxon>Dikarya</taxon>
        <taxon>Basidiomycota</taxon>
        <taxon>Agaricomycotina</taxon>
        <taxon>Agaricomycetes</taxon>
        <taxon>Agaricomycetidae</taxon>
        <taxon>Agaricales</taxon>
        <taxon>Marasmiineae</taxon>
        <taxon>Omphalotaceae</taxon>
        <taxon>Lentinula</taxon>
    </lineage>
</organism>
<reference evidence="3" key="1">
    <citation type="submission" date="2022-08" db="EMBL/GenBank/DDBJ databases">
        <title>A Global Phylogenomic Analysis of the Shiitake Genus Lentinula.</title>
        <authorList>
            <consortium name="DOE Joint Genome Institute"/>
            <person name="Sierra-Patev S."/>
            <person name="Min B."/>
            <person name="Naranjo-Ortiz M."/>
            <person name="Looney B."/>
            <person name="Konkel Z."/>
            <person name="Slot J.C."/>
            <person name="Sakamoto Y."/>
            <person name="Steenwyk J.L."/>
            <person name="Rokas A."/>
            <person name="Carro J."/>
            <person name="Camarero S."/>
            <person name="Ferreira P."/>
            <person name="Molpeceres G."/>
            <person name="Ruiz-Duenas F.J."/>
            <person name="Serrano A."/>
            <person name="Henrissat B."/>
            <person name="Drula E."/>
            <person name="Hughes K.W."/>
            <person name="Mata J.L."/>
            <person name="Ishikawa N.K."/>
            <person name="Vargas-Isla R."/>
            <person name="Ushijima S."/>
            <person name="Smith C.A."/>
            <person name="Ahrendt S."/>
            <person name="Andreopoulos W."/>
            <person name="He G."/>
            <person name="Labutti K."/>
            <person name="Lipzen A."/>
            <person name="Ng V."/>
            <person name="Riley R."/>
            <person name="Sandor L."/>
            <person name="Barry K."/>
            <person name="Martinez A.T."/>
            <person name="Xiao Y."/>
            <person name="Gibbons J.G."/>
            <person name="Terashima K."/>
            <person name="Grigoriev I.V."/>
            <person name="Hibbett D.S."/>
        </authorList>
    </citation>
    <scope>NUCLEOTIDE SEQUENCE</scope>
    <source>
        <strain evidence="3">JLM2183</strain>
    </source>
</reference>
<dbReference type="Proteomes" id="UP001150266">
    <property type="component" value="Unassembled WGS sequence"/>
</dbReference>
<dbReference type="CDD" id="cd00201">
    <property type="entry name" value="WW"/>
    <property type="match status" value="1"/>
</dbReference>
<sequence>MDDEVLDWDDGEDQAPTTTGLIDDADGVSLGSDSGDEDENAAPPVEEGSVPSRIASPPGQDANDSSRLVSPKSSTPLQRKDSHSSSRTTKPINPVPVDSPKTQHRSQRSKSKPLSSAQMMIHGLPPKPVTTAVSFLPSSQSSLIEATAMVTRESVKGKGTTGNNKGSAAKSVYKDDIDSLPPNWEIRRPRSGGKQVYYYNNRTHESTWTHPVSIFPPHPPIRMQRAASTMMSAQEHRPRFLSYFPLSLSFPYIHFHSGV</sequence>
<dbReference type="SUPFAM" id="SSF51045">
    <property type="entry name" value="WW domain"/>
    <property type="match status" value="1"/>
</dbReference>
<keyword evidence="4" id="KW-1185">Reference proteome</keyword>
<protein>
    <recommendedName>
        <fullName evidence="2">WW domain-containing protein</fullName>
    </recommendedName>
</protein>
<feature type="domain" description="WW" evidence="2">
    <location>
        <begin position="178"/>
        <end position="213"/>
    </location>
</feature>
<dbReference type="InterPro" id="IPR001202">
    <property type="entry name" value="WW_dom"/>
</dbReference>
<evidence type="ECO:0000313" key="4">
    <source>
        <dbReference type="Proteomes" id="UP001150266"/>
    </source>
</evidence>
<dbReference type="InterPro" id="IPR036020">
    <property type="entry name" value="WW_dom_sf"/>
</dbReference>
<feature type="region of interest" description="Disordered" evidence="1">
    <location>
        <begin position="1"/>
        <end position="121"/>
    </location>
</feature>
<feature type="compositionally biased region" description="Basic residues" evidence="1">
    <location>
        <begin position="102"/>
        <end position="111"/>
    </location>
</feature>
<feature type="compositionally biased region" description="Acidic residues" evidence="1">
    <location>
        <begin position="1"/>
        <end position="13"/>
    </location>
</feature>
<dbReference type="Gene3D" id="2.20.70.10">
    <property type="match status" value="1"/>
</dbReference>
<proteinExistence type="predicted"/>
<dbReference type="EMBL" id="JAOTPV010000049">
    <property type="protein sequence ID" value="KAJ4466989.1"/>
    <property type="molecule type" value="Genomic_DNA"/>
</dbReference>
<evidence type="ECO:0000259" key="2">
    <source>
        <dbReference type="PROSITE" id="PS50020"/>
    </source>
</evidence>
<evidence type="ECO:0000256" key="1">
    <source>
        <dbReference type="SAM" id="MobiDB-lite"/>
    </source>
</evidence>